<evidence type="ECO:0000256" key="10">
    <source>
        <dbReference type="ARBA" id="ARBA00023237"/>
    </source>
</evidence>
<evidence type="ECO:0000256" key="6">
    <source>
        <dbReference type="ARBA" id="ARBA00022729"/>
    </source>
</evidence>
<dbReference type="RefSeq" id="WP_305945590.1">
    <property type="nucleotide sequence ID" value="NZ_JAUZVY010000004.1"/>
</dbReference>
<dbReference type="InterPro" id="IPR039426">
    <property type="entry name" value="TonB-dep_rcpt-like"/>
</dbReference>
<dbReference type="InterPro" id="IPR012910">
    <property type="entry name" value="Plug_dom"/>
</dbReference>
<evidence type="ECO:0000256" key="2">
    <source>
        <dbReference type="ARBA" id="ARBA00008143"/>
    </source>
</evidence>
<evidence type="ECO:0000256" key="1">
    <source>
        <dbReference type="ARBA" id="ARBA00004571"/>
    </source>
</evidence>
<evidence type="ECO:0000259" key="14">
    <source>
        <dbReference type="Pfam" id="PF00593"/>
    </source>
</evidence>
<evidence type="ECO:0000256" key="5">
    <source>
        <dbReference type="ARBA" id="ARBA00022692"/>
    </source>
</evidence>
<dbReference type="Pfam" id="PF07715">
    <property type="entry name" value="Plug"/>
    <property type="match status" value="1"/>
</dbReference>
<dbReference type="PANTHER" id="PTHR30069:SF29">
    <property type="entry name" value="HEMOGLOBIN AND HEMOGLOBIN-HAPTOGLOBIN-BINDING PROTEIN 1-RELATED"/>
    <property type="match status" value="1"/>
</dbReference>
<protein>
    <submittedName>
        <fullName evidence="16">TonB-dependent receptor</fullName>
    </submittedName>
</protein>
<dbReference type="PANTHER" id="PTHR30069">
    <property type="entry name" value="TONB-DEPENDENT OUTER MEMBRANE RECEPTOR"/>
    <property type="match status" value="1"/>
</dbReference>
<dbReference type="InterPro" id="IPR000531">
    <property type="entry name" value="Beta-barrel_TonB"/>
</dbReference>
<accession>A0ABT9GRA7</accession>
<evidence type="ECO:0000256" key="13">
    <source>
        <dbReference type="SAM" id="SignalP"/>
    </source>
</evidence>
<feature type="domain" description="TonB-dependent receptor plug" evidence="15">
    <location>
        <begin position="48"/>
        <end position="158"/>
    </location>
</feature>
<dbReference type="Pfam" id="PF00593">
    <property type="entry name" value="TonB_dep_Rec_b-barrel"/>
    <property type="match status" value="1"/>
</dbReference>
<evidence type="ECO:0000256" key="9">
    <source>
        <dbReference type="ARBA" id="ARBA00023170"/>
    </source>
</evidence>
<keyword evidence="8 11" id="KW-0472">Membrane</keyword>
<keyword evidence="6 13" id="KW-0732">Signal</keyword>
<organism evidence="16 17">
    <name type="scientific">Alkalimonas delamerensis</name>
    <dbReference type="NCBI Taxonomy" id="265981"/>
    <lineage>
        <taxon>Bacteria</taxon>
        <taxon>Pseudomonadati</taxon>
        <taxon>Pseudomonadota</taxon>
        <taxon>Gammaproteobacteria</taxon>
        <taxon>Alkalimonas</taxon>
    </lineage>
</organism>
<keyword evidence="3 11" id="KW-0813">Transport</keyword>
<evidence type="ECO:0000256" key="8">
    <source>
        <dbReference type="ARBA" id="ARBA00023136"/>
    </source>
</evidence>
<dbReference type="SUPFAM" id="SSF56935">
    <property type="entry name" value="Porins"/>
    <property type="match status" value="1"/>
</dbReference>
<feature type="chain" id="PRO_5045684268" evidence="13">
    <location>
        <begin position="18"/>
        <end position="637"/>
    </location>
</feature>
<evidence type="ECO:0000256" key="7">
    <source>
        <dbReference type="ARBA" id="ARBA00023077"/>
    </source>
</evidence>
<comment type="similarity">
    <text evidence="2">Belongs to the TonB-dependent receptor family. Hemoglobin/haptoglobin binding protein subfamily.</text>
</comment>
<dbReference type="Proteomes" id="UP001236258">
    <property type="component" value="Unassembled WGS sequence"/>
</dbReference>
<evidence type="ECO:0000256" key="12">
    <source>
        <dbReference type="RuleBase" id="RU003357"/>
    </source>
</evidence>
<name>A0ABT9GRA7_9GAMM</name>
<dbReference type="InterPro" id="IPR036942">
    <property type="entry name" value="Beta-barrel_TonB_sf"/>
</dbReference>
<keyword evidence="17" id="KW-1185">Reference proteome</keyword>
<keyword evidence="10 11" id="KW-0998">Cell outer membrane</keyword>
<dbReference type="Gene3D" id="2.40.170.20">
    <property type="entry name" value="TonB-dependent receptor, beta-barrel domain"/>
    <property type="match status" value="1"/>
</dbReference>
<sequence length="637" mass="72870">MKNAVWLFTLCSCLLSAAVPDLEQLLQQPHQQVPQNITVSGRFSQSSANTPGPIYIVTAEQISALQLRSLGDILRLFPGLHVMQDSHFTYLNSRGIGQPGDFNSRLLFLIDGARINENTDGAGLLGEEFFLDTKLIDRVEYHPGAPSAAYGANAMLGVIHVVTKRARDLSGVRALTTVTNHGQQKVQLLAGTGSSENFEGWLSASLTDQKNIPILLEDDPGLDPALNKELIRKLSGKIQWRNTSLLLSTANRQRTSPLFTENLTLEELVSDEYNKNYMASLRHDHYFSPELSGYFTLSSFQTKFHRTDPLVLDHNSWTPYTTELSGRWTTLDARIHWQPGPTWSWWSGVELIRDHRQVTEFALPELDFTERLQGQNFHLGWYSELHWQLRPTLSGQVGIRYDQDDFDLHHYSPQAAFIWHPTPKLQLSLRHGRAARAASFIERIYNDELEVARPEPERIQSTDLLLRFRVSDQLHLFSNLYQARLKQLIFEPHPLPYFVNAMPADSKGAESGFEWRRKALRWQLSASIQHSSQAKSARLDNSPARLLKSQLEWAIHPNWQLHWQVYGVSKRRYDELSLPGYLLHQLGLQWQPLPTLTVGLSLNNSTKQHALEIPAIFYEAYQQQPRSLALQLQWRLR</sequence>
<keyword evidence="5 11" id="KW-0812">Transmembrane</keyword>
<dbReference type="PROSITE" id="PS52016">
    <property type="entry name" value="TONB_DEPENDENT_REC_3"/>
    <property type="match status" value="1"/>
</dbReference>
<keyword evidence="7 12" id="KW-0798">TonB box</keyword>
<keyword evidence="4 11" id="KW-1134">Transmembrane beta strand</keyword>
<feature type="domain" description="TonB-dependent receptor-like beta-barrel" evidence="14">
    <location>
        <begin position="264"/>
        <end position="604"/>
    </location>
</feature>
<dbReference type="InterPro" id="IPR037066">
    <property type="entry name" value="Plug_dom_sf"/>
</dbReference>
<evidence type="ECO:0000313" key="17">
    <source>
        <dbReference type="Proteomes" id="UP001236258"/>
    </source>
</evidence>
<dbReference type="EMBL" id="JAUZVY010000004">
    <property type="protein sequence ID" value="MDP4529507.1"/>
    <property type="molecule type" value="Genomic_DNA"/>
</dbReference>
<evidence type="ECO:0000256" key="11">
    <source>
        <dbReference type="PROSITE-ProRule" id="PRU01360"/>
    </source>
</evidence>
<evidence type="ECO:0000313" key="16">
    <source>
        <dbReference type="EMBL" id="MDP4529507.1"/>
    </source>
</evidence>
<evidence type="ECO:0000256" key="4">
    <source>
        <dbReference type="ARBA" id="ARBA00022452"/>
    </source>
</evidence>
<evidence type="ECO:0000259" key="15">
    <source>
        <dbReference type="Pfam" id="PF07715"/>
    </source>
</evidence>
<gene>
    <name evidence="16" type="ORF">Q3O59_10770</name>
</gene>
<evidence type="ECO:0000256" key="3">
    <source>
        <dbReference type="ARBA" id="ARBA00022448"/>
    </source>
</evidence>
<feature type="signal peptide" evidence="13">
    <location>
        <begin position="1"/>
        <end position="17"/>
    </location>
</feature>
<dbReference type="Gene3D" id="2.170.130.10">
    <property type="entry name" value="TonB-dependent receptor, plug domain"/>
    <property type="match status" value="1"/>
</dbReference>
<comment type="subcellular location">
    <subcellularLocation>
        <location evidence="1 11">Cell outer membrane</location>
        <topology evidence="1 11">Multi-pass membrane protein</topology>
    </subcellularLocation>
</comment>
<reference evidence="16 17" key="1">
    <citation type="submission" date="2023-08" db="EMBL/GenBank/DDBJ databases">
        <authorList>
            <person name="Joshi A."/>
            <person name="Thite S."/>
        </authorList>
    </citation>
    <scope>NUCLEOTIDE SEQUENCE [LARGE SCALE GENOMIC DNA]</scope>
    <source>
        <strain evidence="16 17">1E1</strain>
    </source>
</reference>
<keyword evidence="9 16" id="KW-0675">Receptor</keyword>
<comment type="caution">
    <text evidence="16">The sequence shown here is derived from an EMBL/GenBank/DDBJ whole genome shotgun (WGS) entry which is preliminary data.</text>
</comment>
<proteinExistence type="inferred from homology"/>